<feature type="signal peptide" evidence="6">
    <location>
        <begin position="1"/>
        <end position="18"/>
    </location>
</feature>
<keyword evidence="5" id="KW-0325">Glycoprotein</keyword>
<reference evidence="7 8" key="1">
    <citation type="submission" date="2020-03" db="EMBL/GenBank/DDBJ databases">
        <title>Draft Genome Sequence of Cudoniella acicularis.</title>
        <authorList>
            <person name="Buettner E."/>
            <person name="Kellner H."/>
        </authorList>
    </citation>
    <scope>NUCLEOTIDE SEQUENCE [LARGE SCALE GENOMIC DNA]</scope>
    <source>
        <strain evidence="7 8">DSM 108380</strain>
    </source>
</reference>
<feature type="chain" id="PRO_5034439235" evidence="6">
    <location>
        <begin position="19"/>
        <end position="557"/>
    </location>
</feature>
<name>A0A8H4RB95_9HELO</name>
<sequence>MKTSFVSVVSSLAVAALAMPPKQVPPPLEMPASFTALSTIGQSTFQQLLNHSNPSLGTFSQTYWYNSEFWKGPGSPVVLFTPGEIAAAGYTGYLTNETITGAYAQAVGGATVLIEHRYWGTSSPYTYLDTEALQLLTLEQAISDLVYFAKTIDLPFDTNHSSNAQNAPWVLSGGSYSGALSAWTESVEPGTFWAYHSSSAPVEAIYDYWQYFYPVQQGMPQNCSADVTLVIDHIDQVLTTGTEDEIYALKKSFGLEALEHNDDFASILQNGPWSWQENAFYTDYSTFFQFCDAVENAVPGSTTSTPATGVGLEKALAGYANWVNTTVIPGNCQSYGYSNEYDVSCFDTYNTSNTYYTDYTVGNPWDRQWNWFLCNQPFAYWQDGAPEGIPTIVSRLVTAEYWQRQCPLLFPEVNGYTYGSANPSINVGTVNKYTKGWELDNTTRLIWTNGEFDPWRSSGVSSQFRPGGPLPSTPQHPLQIIPGGFHCSDLILYNGVVNSGVQTVIDNEVKQIVELLNPYKTQGSDTPAIQLRSNTYSKAYERARPTRTGRPRLLNDL</sequence>
<proteinExistence type="inferred from homology"/>
<evidence type="ECO:0000256" key="4">
    <source>
        <dbReference type="ARBA" id="ARBA00022801"/>
    </source>
</evidence>
<evidence type="ECO:0000256" key="3">
    <source>
        <dbReference type="ARBA" id="ARBA00022729"/>
    </source>
</evidence>
<evidence type="ECO:0000313" key="8">
    <source>
        <dbReference type="Proteomes" id="UP000566819"/>
    </source>
</evidence>
<evidence type="ECO:0000256" key="6">
    <source>
        <dbReference type="SAM" id="SignalP"/>
    </source>
</evidence>
<evidence type="ECO:0000256" key="2">
    <source>
        <dbReference type="ARBA" id="ARBA00022670"/>
    </source>
</evidence>
<dbReference type="InterPro" id="IPR029058">
    <property type="entry name" value="AB_hydrolase_fold"/>
</dbReference>
<keyword evidence="4" id="KW-0378">Hydrolase</keyword>
<protein>
    <submittedName>
        <fullName evidence="7">Uncharacterized protein</fullName>
    </submittedName>
</protein>
<dbReference type="Gene3D" id="3.40.50.1820">
    <property type="entry name" value="alpha/beta hydrolase"/>
    <property type="match status" value="2"/>
</dbReference>
<accession>A0A8H4RB95</accession>
<evidence type="ECO:0000313" key="7">
    <source>
        <dbReference type="EMBL" id="KAF4626929.1"/>
    </source>
</evidence>
<keyword evidence="2" id="KW-0645">Protease</keyword>
<dbReference type="GO" id="GO:0008239">
    <property type="term" value="F:dipeptidyl-peptidase activity"/>
    <property type="evidence" value="ECO:0007669"/>
    <property type="project" value="TreeGrafter"/>
</dbReference>
<dbReference type="GO" id="GO:0006508">
    <property type="term" value="P:proteolysis"/>
    <property type="evidence" value="ECO:0007669"/>
    <property type="project" value="UniProtKB-KW"/>
</dbReference>
<dbReference type="AlphaFoldDB" id="A0A8H4RB95"/>
<evidence type="ECO:0000256" key="5">
    <source>
        <dbReference type="ARBA" id="ARBA00023180"/>
    </source>
</evidence>
<comment type="caution">
    <text evidence="7">The sequence shown here is derived from an EMBL/GenBank/DDBJ whole genome shotgun (WGS) entry which is preliminary data.</text>
</comment>
<dbReference type="PANTHER" id="PTHR11010:SF23">
    <property type="entry name" value="SERINE PEPTIDASE"/>
    <property type="match status" value="1"/>
</dbReference>
<dbReference type="SUPFAM" id="SSF53474">
    <property type="entry name" value="alpha/beta-Hydrolases"/>
    <property type="match status" value="1"/>
</dbReference>
<dbReference type="EMBL" id="JAAMPI010001059">
    <property type="protein sequence ID" value="KAF4626929.1"/>
    <property type="molecule type" value="Genomic_DNA"/>
</dbReference>
<dbReference type="FunFam" id="3.40.50.1820:FF:000165">
    <property type="entry name" value="Serine peptidase, putative"/>
    <property type="match status" value="1"/>
</dbReference>
<keyword evidence="8" id="KW-1185">Reference proteome</keyword>
<dbReference type="InterPro" id="IPR008758">
    <property type="entry name" value="Peptidase_S28"/>
</dbReference>
<dbReference type="PANTHER" id="PTHR11010">
    <property type="entry name" value="PROTEASE S28 PRO-X CARBOXYPEPTIDASE-RELATED"/>
    <property type="match status" value="1"/>
</dbReference>
<dbReference type="Proteomes" id="UP000566819">
    <property type="component" value="Unassembled WGS sequence"/>
</dbReference>
<dbReference type="Pfam" id="PF05577">
    <property type="entry name" value="Peptidase_S28"/>
    <property type="match status" value="1"/>
</dbReference>
<keyword evidence="3 6" id="KW-0732">Signal</keyword>
<evidence type="ECO:0000256" key="1">
    <source>
        <dbReference type="ARBA" id="ARBA00011079"/>
    </source>
</evidence>
<comment type="similarity">
    <text evidence="1">Belongs to the peptidase S28 family.</text>
</comment>
<dbReference type="GO" id="GO:0070008">
    <property type="term" value="F:serine-type exopeptidase activity"/>
    <property type="evidence" value="ECO:0007669"/>
    <property type="project" value="InterPro"/>
</dbReference>
<organism evidence="7 8">
    <name type="scientific">Cudoniella acicularis</name>
    <dbReference type="NCBI Taxonomy" id="354080"/>
    <lineage>
        <taxon>Eukaryota</taxon>
        <taxon>Fungi</taxon>
        <taxon>Dikarya</taxon>
        <taxon>Ascomycota</taxon>
        <taxon>Pezizomycotina</taxon>
        <taxon>Leotiomycetes</taxon>
        <taxon>Helotiales</taxon>
        <taxon>Tricladiaceae</taxon>
        <taxon>Cudoniella</taxon>
    </lineage>
</organism>
<gene>
    <name evidence="7" type="ORF">G7Y89_g11228</name>
</gene>
<dbReference type="OrthoDB" id="1735038at2759"/>